<dbReference type="RefSeq" id="WP_152621591.1">
    <property type="nucleotide sequence ID" value="NZ_JRPN01000043.1"/>
</dbReference>
<sequence length="358" mass="39189">MIGLIASGTVNRFAGGRLLSLRQLLHVCWLVARYLVPLSVLCLIGLGVLHFLYLRNPARTDGMRQLSIDHFIVLEQIRRAAEVPAPDVAFFGDSSCLMGVDAKAIERALKGKSTQSFCTLAYLGPVGYAKILDDMIIRNAAPKAVFFMFHPAAFRRESSWEYWPAFVMSARQAAPPLLPFPRGALDYLQFEWLSRLIYSPLPAAYGRYYGGEGSFRATINARQGSAIDPNTGLNTASVDAVRAVPTPPSGTAFDLSINQAYRDALKVLSETVKKLPQSTPVYLIVSPLPDYTFGPGSVDQRAERALEIALALGIGSNRILSTPATMCAAYFASITHLNRWGQQVYSAELAKQLAEVVK</sequence>
<evidence type="ECO:0000256" key="1">
    <source>
        <dbReference type="SAM" id="Phobius"/>
    </source>
</evidence>
<feature type="transmembrane region" description="Helical" evidence="1">
    <location>
        <begin position="34"/>
        <end position="54"/>
    </location>
</feature>
<gene>
    <name evidence="2" type="ORF">MA20_43420</name>
</gene>
<dbReference type="EMBL" id="JRPN01000043">
    <property type="protein sequence ID" value="KGT73652.1"/>
    <property type="molecule type" value="Genomic_DNA"/>
</dbReference>
<reference evidence="2 3" key="1">
    <citation type="submission" date="2014-09" db="EMBL/GenBank/DDBJ databases">
        <title>Draft genome of Bradyrhizobium japonicum Is-34.</title>
        <authorList>
            <person name="Tsurumaru H."/>
            <person name="Yamakawa T."/>
            <person name="Hashimoto S."/>
            <person name="Okizaki K."/>
            <person name="Kanesaki Y."/>
            <person name="Yoshikawa H."/>
            <person name="Yajima S."/>
        </authorList>
    </citation>
    <scope>NUCLEOTIDE SEQUENCE [LARGE SCALE GENOMIC DNA]</scope>
    <source>
        <strain evidence="2 3">Is-34</strain>
    </source>
</reference>
<evidence type="ECO:0000313" key="3">
    <source>
        <dbReference type="Proteomes" id="UP000030377"/>
    </source>
</evidence>
<keyword evidence="1" id="KW-1133">Transmembrane helix</keyword>
<organism evidence="2 3">
    <name type="scientific">Bradyrhizobium japonicum</name>
    <dbReference type="NCBI Taxonomy" id="375"/>
    <lineage>
        <taxon>Bacteria</taxon>
        <taxon>Pseudomonadati</taxon>
        <taxon>Pseudomonadota</taxon>
        <taxon>Alphaproteobacteria</taxon>
        <taxon>Hyphomicrobiales</taxon>
        <taxon>Nitrobacteraceae</taxon>
        <taxon>Bradyrhizobium</taxon>
    </lineage>
</organism>
<proteinExistence type="predicted"/>
<keyword evidence="1" id="KW-0812">Transmembrane</keyword>
<protein>
    <submittedName>
        <fullName evidence="2">Uncharacterized protein</fullName>
    </submittedName>
</protein>
<keyword evidence="1" id="KW-0472">Membrane</keyword>
<evidence type="ECO:0000313" key="2">
    <source>
        <dbReference type="EMBL" id="KGT73652.1"/>
    </source>
</evidence>
<name>A0A0A3XGU9_BRAJP</name>
<dbReference type="Proteomes" id="UP000030377">
    <property type="component" value="Unassembled WGS sequence"/>
</dbReference>
<comment type="caution">
    <text evidence="2">The sequence shown here is derived from an EMBL/GenBank/DDBJ whole genome shotgun (WGS) entry which is preliminary data.</text>
</comment>
<dbReference type="AlphaFoldDB" id="A0A0A3XGU9"/>
<accession>A0A0A3XGU9</accession>